<evidence type="ECO:0000313" key="2">
    <source>
        <dbReference type="EMBL" id="AKK03972.1"/>
    </source>
</evidence>
<protein>
    <submittedName>
        <fullName evidence="2">Uncharacterized protein</fullName>
    </submittedName>
</protein>
<evidence type="ECO:0000256" key="1">
    <source>
        <dbReference type="SAM" id="MobiDB-lite"/>
    </source>
</evidence>
<gene>
    <name evidence="2" type="ORF">CEPID_10715</name>
</gene>
<reference evidence="2 3" key="1">
    <citation type="submission" date="2015-05" db="EMBL/GenBank/DDBJ databases">
        <title>Complete genome sequence of Corynebacterium epidermidicanis DSM 45586, isolated from the skin of a dog suffering from pruritus.</title>
        <authorList>
            <person name="Ruckert C."/>
            <person name="Albersmeier A."/>
            <person name="Winkler A."/>
            <person name="Tauch A."/>
        </authorList>
    </citation>
    <scope>NUCLEOTIDE SEQUENCE [LARGE SCALE GENOMIC DNA]</scope>
    <source>
        <strain evidence="2 3">DSM 45586</strain>
    </source>
</reference>
<proteinExistence type="predicted"/>
<dbReference type="PATRIC" id="fig|1050174.4.peg.2158"/>
<dbReference type="RefSeq" id="WP_158408044.1">
    <property type="nucleotide sequence ID" value="NZ_CP011541.1"/>
</dbReference>
<dbReference type="Proteomes" id="UP000035368">
    <property type="component" value="Chromosome"/>
</dbReference>
<accession>A0A0G3GYM4</accession>
<dbReference type="EMBL" id="CP011541">
    <property type="protein sequence ID" value="AKK03972.1"/>
    <property type="molecule type" value="Genomic_DNA"/>
</dbReference>
<evidence type="ECO:0000313" key="3">
    <source>
        <dbReference type="Proteomes" id="UP000035368"/>
    </source>
</evidence>
<dbReference type="OrthoDB" id="4425760at2"/>
<name>A0A0G3GYM4_9CORY</name>
<sequence length="55" mass="6283">MSTFWLVIIAAVLLIAIPAGIMQQKIRKRTEEHDDEARQAALDFQRDIDRGRAGF</sequence>
<dbReference type="AlphaFoldDB" id="A0A0G3GYM4"/>
<feature type="region of interest" description="Disordered" evidence="1">
    <location>
        <begin position="29"/>
        <end position="55"/>
    </location>
</feature>
<keyword evidence="3" id="KW-1185">Reference proteome</keyword>
<dbReference type="STRING" id="1050174.CEPID_10715"/>
<dbReference type="KEGG" id="cei:CEPID_10715"/>
<organism evidence="2 3">
    <name type="scientific">Corynebacterium epidermidicanis</name>
    <dbReference type="NCBI Taxonomy" id="1050174"/>
    <lineage>
        <taxon>Bacteria</taxon>
        <taxon>Bacillati</taxon>
        <taxon>Actinomycetota</taxon>
        <taxon>Actinomycetes</taxon>
        <taxon>Mycobacteriales</taxon>
        <taxon>Corynebacteriaceae</taxon>
        <taxon>Corynebacterium</taxon>
    </lineage>
</organism>